<dbReference type="PROSITE" id="PS51257">
    <property type="entry name" value="PROKAR_LIPOPROTEIN"/>
    <property type="match status" value="1"/>
</dbReference>
<keyword evidence="3" id="KW-1185">Reference proteome</keyword>
<gene>
    <name evidence="2" type="ORF">GJ699_31445</name>
</gene>
<dbReference type="Proteomes" id="UP000433309">
    <property type="component" value="Unassembled WGS sequence"/>
</dbReference>
<evidence type="ECO:0008006" key="4">
    <source>
        <dbReference type="Google" id="ProtNLM"/>
    </source>
</evidence>
<dbReference type="InterPro" id="IPR038084">
    <property type="entry name" value="PduO/GlcC-like_sf"/>
</dbReference>
<proteinExistence type="predicted"/>
<organism evidence="2 3">
    <name type="scientific">Duganella guangzhouensis</name>
    <dbReference type="NCBI Taxonomy" id="2666084"/>
    <lineage>
        <taxon>Bacteria</taxon>
        <taxon>Pseudomonadati</taxon>
        <taxon>Pseudomonadota</taxon>
        <taxon>Betaproteobacteria</taxon>
        <taxon>Burkholderiales</taxon>
        <taxon>Oxalobacteraceae</taxon>
        <taxon>Telluria group</taxon>
        <taxon>Duganella</taxon>
    </lineage>
</organism>
<reference evidence="2 3" key="1">
    <citation type="submission" date="2019-11" db="EMBL/GenBank/DDBJ databases">
        <title>Novel species isolated from a subtropical stream in China.</title>
        <authorList>
            <person name="Lu H."/>
        </authorList>
    </citation>
    <scope>NUCLEOTIDE SEQUENCE [LARGE SCALE GENOMIC DNA]</scope>
    <source>
        <strain evidence="2 3">FT80W</strain>
    </source>
</reference>
<dbReference type="Pfam" id="PF03928">
    <property type="entry name" value="HbpS-like"/>
    <property type="match status" value="2"/>
</dbReference>
<dbReference type="PANTHER" id="PTHR34309">
    <property type="entry name" value="SLR1406 PROTEIN"/>
    <property type="match status" value="1"/>
</dbReference>
<evidence type="ECO:0000313" key="2">
    <source>
        <dbReference type="EMBL" id="MRW94494.1"/>
    </source>
</evidence>
<evidence type="ECO:0000256" key="1">
    <source>
        <dbReference type="SAM" id="SignalP"/>
    </source>
</evidence>
<dbReference type="InterPro" id="IPR052517">
    <property type="entry name" value="GlcG_carb_metab_protein"/>
</dbReference>
<feature type="chain" id="PRO_5026107722" description="Heme-binding protein" evidence="1">
    <location>
        <begin position="20"/>
        <end position="635"/>
    </location>
</feature>
<evidence type="ECO:0000313" key="3">
    <source>
        <dbReference type="Proteomes" id="UP000433309"/>
    </source>
</evidence>
<dbReference type="EMBL" id="WKJK01000028">
    <property type="protein sequence ID" value="MRW94494.1"/>
    <property type="molecule type" value="Genomic_DNA"/>
</dbReference>
<protein>
    <recommendedName>
        <fullName evidence="4">Heme-binding protein</fullName>
    </recommendedName>
</protein>
<name>A0A6I2LCF2_9BURK</name>
<dbReference type="PANTHER" id="PTHR34309:SF1">
    <property type="entry name" value="PROTEIN GLCG"/>
    <property type="match status" value="1"/>
</dbReference>
<dbReference type="SUPFAM" id="SSF143744">
    <property type="entry name" value="GlcG-like"/>
    <property type="match status" value="3"/>
</dbReference>
<sequence length="635" mass="63213">MKKRVTIMALIAAVLTACSGGGSSGSASGASSSCFTPATTAQSLTAAEVEQVVAQGAEAASKLGAKATIAVTDRAGNVLAVYRMTGAGATVNILSGNGKNSASSPQGLDGLSGLIGSDLAALAKALTGAYLSSSGNAFSTRTAGYIVQEHFVPGITQTAAGPLFGVQFSQLPCGDLVQRGAGIGIGPKRSPLGLSADPGGFPLYKNGRVVGGVGVIADGVYGLDLSPTTSGSDLDERIALSALSGFAAPDCIRADRITAGGVTLVYANSDSAAVSVSSKSISGMAGSLLAVDGYYDGTAMLAGVAFGEAASGFIAQGSNQILVDASSTNRYPASASLSPVPVAAGGTGLSAVEVQEVLTQALGVAGQARAQIRIPVGSSAEVTVSIVDTAGNVLGLARTGDGPVFGVDVSLQKARTAAFFSSAGASAAISALPQLGYFNGSLQQGTLFGLDTYMSASRSFFANMAAFSDGIAFSARSIGNIARPYFPDGIDGNSPGPLSKSAATWSPFNVGLQLDLVYPSLVGAILSPSSANKSCTGNAIGLNNGMQIFPGGFPIYRGTTLIGAIGVSGDGVDQDDMIGMLGVSRAAASLKTGFGHAPAARRADTLTPQGKNLRYAQCPQTPFINSTEQSVCDGI</sequence>
<dbReference type="AlphaFoldDB" id="A0A6I2LCF2"/>
<dbReference type="InterPro" id="IPR005624">
    <property type="entry name" value="PduO/GlcC-like"/>
</dbReference>
<accession>A0A6I2LCF2</accession>
<keyword evidence="1" id="KW-0732">Signal</keyword>
<comment type="caution">
    <text evidence="2">The sequence shown here is derived from an EMBL/GenBank/DDBJ whole genome shotgun (WGS) entry which is preliminary data.</text>
</comment>
<dbReference type="Gene3D" id="3.30.450.150">
    <property type="entry name" value="Haem-degrading domain"/>
    <property type="match status" value="2"/>
</dbReference>
<feature type="signal peptide" evidence="1">
    <location>
        <begin position="1"/>
        <end position="19"/>
    </location>
</feature>